<protein>
    <recommendedName>
        <fullName evidence="3 12">ATP synthase subunit a</fullName>
    </recommendedName>
</protein>
<evidence type="ECO:0000313" key="14">
    <source>
        <dbReference type="EMBL" id="CAY39293.1"/>
    </source>
</evidence>
<dbReference type="InterPro" id="IPR000568">
    <property type="entry name" value="ATP_synth_F0_asu"/>
</dbReference>
<dbReference type="GO" id="GO:0046933">
    <property type="term" value="F:proton-transporting ATP synthase activity, rotational mechanism"/>
    <property type="evidence" value="ECO:0007669"/>
    <property type="project" value="TreeGrafter"/>
</dbReference>
<evidence type="ECO:0000256" key="10">
    <source>
        <dbReference type="ARBA" id="ARBA00023136"/>
    </source>
</evidence>
<geneLocation type="mitochondrion" evidence="14"/>
<comment type="similarity">
    <text evidence="2">Belongs to the ATPase A chain family.</text>
</comment>
<dbReference type="STRING" id="559304.C7U012"/>
<evidence type="ECO:0000256" key="11">
    <source>
        <dbReference type="ARBA" id="ARBA00023310"/>
    </source>
</evidence>
<dbReference type="InParanoid" id="C7U012"/>
<organism>
    <name type="scientific">Pichia sorbitophila (strain ATCC MYA-4447 / BCRC 22081 / CBS 7064 / NBRC 10061 / NRRL Y-12695)</name>
    <name type="common">Hybrid yeast</name>
    <dbReference type="NCBI Taxonomy" id="559304"/>
    <lineage>
        <taxon>Eukaryota</taxon>
        <taxon>Fungi</taxon>
        <taxon>Dikarya</taxon>
        <taxon>Ascomycota</taxon>
        <taxon>Saccharomycotina</taxon>
        <taxon>Pichiomycetes</taxon>
        <taxon>Debaryomycetaceae</taxon>
        <taxon>Millerozyma</taxon>
    </lineage>
</organism>
<evidence type="ECO:0000256" key="5">
    <source>
        <dbReference type="ARBA" id="ARBA00022547"/>
    </source>
</evidence>
<dbReference type="SUPFAM" id="SSF81336">
    <property type="entry name" value="F1F0 ATP synthase subunit A"/>
    <property type="match status" value="1"/>
</dbReference>
<dbReference type="Pfam" id="PF00119">
    <property type="entry name" value="ATP-synt_A"/>
    <property type="match status" value="1"/>
</dbReference>
<evidence type="ECO:0000256" key="3">
    <source>
        <dbReference type="ARBA" id="ARBA00021312"/>
    </source>
</evidence>
<dbReference type="PANTHER" id="PTHR11410">
    <property type="entry name" value="ATP SYNTHASE SUBUNIT A"/>
    <property type="match status" value="1"/>
</dbReference>
<name>C7U012_PICSO</name>
<dbReference type="HAMAP" id="MF_01393">
    <property type="entry name" value="ATP_synth_a_bact"/>
    <property type="match status" value="1"/>
</dbReference>
<evidence type="ECO:0000256" key="12">
    <source>
        <dbReference type="RuleBase" id="RU004450"/>
    </source>
</evidence>
<evidence type="ECO:0000256" key="9">
    <source>
        <dbReference type="ARBA" id="ARBA00023065"/>
    </source>
</evidence>
<feature type="transmembrane region" description="Helical" evidence="13">
    <location>
        <begin position="21"/>
        <end position="46"/>
    </location>
</feature>
<feature type="transmembrane region" description="Helical" evidence="13">
    <location>
        <begin position="117"/>
        <end position="136"/>
    </location>
</feature>
<dbReference type="AlphaFoldDB" id="C7U012"/>
<dbReference type="Gene3D" id="1.20.120.220">
    <property type="entry name" value="ATP synthase, F0 complex, subunit A"/>
    <property type="match status" value="1"/>
</dbReference>
<accession>C7U012</accession>
<keyword evidence="8 13" id="KW-1133">Transmembrane helix</keyword>
<evidence type="ECO:0000256" key="2">
    <source>
        <dbReference type="ARBA" id="ARBA00006810"/>
    </source>
</evidence>
<proteinExistence type="inferred from homology"/>
<dbReference type="PANTHER" id="PTHR11410:SF0">
    <property type="entry name" value="ATP SYNTHASE SUBUNIT A"/>
    <property type="match status" value="1"/>
</dbReference>
<dbReference type="GO" id="GO:0045259">
    <property type="term" value="C:proton-transporting ATP synthase complex"/>
    <property type="evidence" value="ECO:0007669"/>
    <property type="project" value="UniProtKB-KW"/>
</dbReference>
<evidence type="ECO:0000256" key="8">
    <source>
        <dbReference type="ARBA" id="ARBA00022989"/>
    </source>
</evidence>
<evidence type="ECO:0000256" key="1">
    <source>
        <dbReference type="ARBA" id="ARBA00004448"/>
    </source>
</evidence>
<dbReference type="EMBL" id="FN356025">
    <property type="protein sequence ID" value="CAY39293.1"/>
    <property type="molecule type" value="Genomic_DNA"/>
</dbReference>
<dbReference type="NCBIfam" id="TIGR01131">
    <property type="entry name" value="ATP_synt_6_or_A"/>
    <property type="match status" value="1"/>
</dbReference>
<sequence length="251" mass="28043">MFMRSPLDQFEMKPLFTMNNILTLSITNFVMYVLIVVGIIYATRILLPMNNNNVKLGLNRWSLVLLAINDTILNMVKSQMGIKGEKYFPLMFSLFNFILIANLISMIPYSFAMSAQMVAIISLSLSLWLGLVMLGFSMHGWGFFALFVPSGTPLPLVPVLVTMEFLSYSSRAMSLGLRTSANILSGHLLMLMLGSLMLNLMSTSMFGFMGGFIPAMGVVAIVMLEFAISMMQAYVFCILFSGYMKDSVYLH</sequence>
<keyword evidence="10 13" id="KW-0472">Membrane</keyword>
<dbReference type="PRINTS" id="PR00123">
    <property type="entry name" value="ATPASEA"/>
</dbReference>
<feature type="transmembrane region" description="Helical" evidence="13">
    <location>
        <begin position="181"/>
        <end position="200"/>
    </location>
</feature>
<dbReference type="GeneID" id="8454052"/>
<feature type="transmembrane region" description="Helical" evidence="13">
    <location>
        <begin position="88"/>
        <end position="111"/>
    </location>
</feature>
<evidence type="ECO:0000256" key="6">
    <source>
        <dbReference type="ARBA" id="ARBA00022692"/>
    </source>
</evidence>
<keyword evidence="5" id="KW-0138">CF(0)</keyword>
<reference evidence="14" key="1">
    <citation type="journal article" date="2009" name="FEMS Yeast Res.">
        <title>The complete mitochondrial genome of the yeast Pichia sorbitophila.</title>
        <authorList>
            <person name="Jung P.P."/>
            <person name="Schacherer J."/>
            <person name="Souciet J.-L."/>
            <person name="Potier S."/>
            <person name="Wincker P."/>
            <person name="de Montigny J."/>
        </authorList>
    </citation>
    <scope>NUCLEOTIDE SEQUENCE [LARGE SCALE GENOMIC DNA]</scope>
    <source>
        <strain evidence="14">ATCC MYA-4447 / BCRC 22081 / CBS 7064 / NBRC 10061 / NRRL Y-12695</strain>
    </source>
</reference>
<dbReference type="FunFam" id="1.20.120.220:FF:000003">
    <property type="entry name" value="ATP synthase subunit a"/>
    <property type="match status" value="1"/>
</dbReference>
<dbReference type="RefSeq" id="YP_003204923.1">
    <property type="nucleotide sequence ID" value="NC_013255.1"/>
</dbReference>
<keyword evidence="11" id="KW-0066">ATP synthesis</keyword>
<dbReference type="CDD" id="cd00310">
    <property type="entry name" value="ATP-synt_Fo_a_6"/>
    <property type="match status" value="1"/>
</dbReference>
<dbReference type="FunCoup" id="C7U012">
    <property type="interactions" value="414"/>
</dbReference>
<keyword evidence="7" id="KW-0375">Hydrogen ion transport</keyword>
<dbReference type="InterPro" id="IPR035908">
    <property type="entry name" value="F0_ATP_A_sf"/>
</dbReference>
<keyword evidence="4" id="KW-0813">Transport</keyword>
<dbReference type="InterPro" id="IPR045083">
    <property type="entry name" value="ATP_synth_F0_asu_bact/mt"/>
</dbReference>
<dbReference type="GO" id="GO:0005743">
    <property type="term" value="C:mitochondrial inner membrane"/>
    <property type="evidence" value="ECO:0007669"/>
    <property type="project" value="UniProtKB-SubCell"/>
</dbReference>
<evidence type="ECO:0000256" key="13">
    <source>
        <dbReference type="SAM" id="Phobius"/>
    </source>
</evidence>
<evidence type="ECO:0000256" key="4">
    <source>
        <dbReference type="ARBA" id="ARBA00022448"/>
    </source>
</evidence>
<keyword evidence="14" id="KW-0496">Mitochondrion</keyword>
<evidence type="ECO:0000256" key="7">
    <source>
        <dbReference type="ARBA" id="ARBA00022781"/>
    </source>
</evidence>
<keyword evidence="6 13" id="KW-0812">Transmembrane</keyword>
<keyword evidence="9" id="KW-0406">Ion transport</keyword>
<gene>
    <name evidence="14" type="primary">atp6</name>
</gene>
<feature type="transmembrane region" description="Helical" evidence="13">
    <location>
        <begin position="143"/>
        <end position="161"/>
    </location>
</feature>
<comment type="subcellular location">
    <subcellularLocation>
        <location evidence="1 12">Mitochondrion inner membrane</location>
        <topology evidence="1 12">Multi-pass membrane protein</topology>
    </subcellularLocation>
</comment>
<feature type="transmembrane region" description="Helical" evidence="13">
    <location>
        <begin position="212"/>
        <end position="243"/>
    </location>
</feature>